<evidence type="ECO:0000313" key="2">
    <source>
        <dbReference type="Proteomes" id="UP000297453"/>
    </source>
</evidence>
<keyword evidence="2" id="KW-1185">Reference proteome</keyword>
<dbReference type="Proteomes" id="UP000297453">
    <property type="component" value="Unassembled WGS sequence"/>
</dbReference>
<protein>
    <submittedName>
        <fullName evidence="1">Uncharacterized protein</fullName>
    </submittedName>
</protein>
<dbReference type="OrthoDB" id="332534at2"/>
<organism evidence="1 2">
    <name type="scientific">Leptospira semungkisensis</name>
    <dbReference type="NCBI Taxonomy" id="2484985"/>
    <lineage>
        <taxon>Bacteria</taxon>
        <taxon>Pseudomonadati</taxon>
        <taxon>Spirochaetota</taxon>
        <taxon>Spirochaetia</taxon>
        <taxon>Leptospirales</taxon>
        <taxon>Leptospiraceae</taxon>
        <taxon>Leptospira</taxon>
    </lineage>
</organism>
<proteinExistence type="predicted"/>
<comment type="caution">
    <text evidence="1">The sequence shown here is derived from an EMBL/GenBank/DDBJ whole genome shotgun (WGS) entry which is preliminary data.</text>
</comment>
<accession>A0A4V3JBW4</accession>
<sequence>MKKVAYSIGSNQNFIKNAKVYFGQFLKDRGYEEKQVGKDLLLYTTKLRRIEISNRTMPTDYGFSVIIYNLKNEDHLILVHVPWNRQDDSFVFLRESFYEIISNPKVVQTILGTKWFKGLKGYRLNES</sequence>
<dbReference type="AlphaFoldDB" id="A0A4V3JBW4"/>
<name>A0A4V3JBW4_9LEPT</name>
<reference evidence="1" key="1">
    <citation type="journal article" date="2019" name="PLoS Negl. Trop. Dis.">
        <title>Revisiting the worldwide diversity of Leptospira species in the environment.</title>
        <authorList>
            <person name="Vincent A.T."/>
            <person name="Schiettekatte O."/>
            <person name="Bourhy P."/>
            <person name="Veyrier F.J."/>
            <person name="Picardeau M."/>
        </authorList>
    </citation>
    <scope>NUCLEOTIDE SEQUENCE [LARGE SCALE GENOMIC DNA]</scope>
    <source>
        <strain evidence="1">SSS9</strain>
    </source>
</reference>
<evidence type="ECO:0000313" key="1">
    <source>
        <dbReference type="EMBL" id="TGK03779.1"/>
    </source>
</evidence>
<dbReference type="RefSeq" id="WP_135587337.1">
    <property type="nucleotide sequence ID" value="NZ_RQEP01000012.1"/>
</dbReference>
<dbReference type="EMBL" id="RQEP01000012">
    <property type="protein sequence ID" value="TGK03779.1"/>
    <property type="molecule type" value="Genomic_DNA"/>
</dbReference>
<gene>
    <name evidence="1" type="ORF">EHO59_09575</name>
</gene>